<proteinExistence type="predicted"/>
<keyword evidence="2" id="KW-1185">Reference proteome</keyword>
<organism evidence="1 2">
    <name type="scientific">Herpetosiphon geysericola</name>
    <dbReference type="NCBI Taxonomy" id="70996"/>
    <lineage>
        <taxon>Bacteria</taxon>
        <taxon>Bacillati</taxon>
        <taxon>Chloroflexota</taxon>
        <taxon>Chloroflexia</taxon>
        <taxon>Herpetosiphonales</taxon>
        <taxon>Herpetosiphonaceae</taxon>
        <taxon>Herpetosiphon</taxon>
    </lineage>
</organism>
<sequence length="70" mass="7622">MTTKTAIWYCPVCPHSSSTLNDYKAHKATHPATGEQHDPTAQPMALIELPIVAAWQHATRLTVVKQKGAA</sequence>
<dbReference type="AlphaFoldDB" id="A0A0P6XSX8"/>
<protein>
    <recommendedName>
        <fullName evidence="3">C2H2-type domain-containing protein</fullName>
    </recommendedName>
</protein>
<dbReference type="EMBL" id="LGKP01000022">
    <property type="protein sequence ID" value="KPL86185.1"/>
    <property type="molecule type" value="Genomic_DNA"/>
</dbReference>
<accession>A0A0P6XSX8</accession>
<reference evidence="1 2" key="1">
    <citation type="submission" date="2015-07" db="EMBL/GenBank/DDBJ databases">
        <title>Whole genome sequence of Herpetosiphon geysericola DSM 7119.</title>
        <authorList>
            <person name="Hemp J."/>
            <person name="Ward L.M."/>
            <person name="Pace L.A."/>
            <person name="Fischer W.W."/>
        </authorList>
    </citation>
    <scope>NUCLEOTIDE SEQUENCE [LARGE SCALE GENOMIC DNA]</scope>
    <source>
        <strain evidence="1 2">DSM 7119</strain>
    </source>
</reference>
<evidence type="ECO:0000313" key="1">
    <source>
        <dbReference type="EMBL" id="KPL86185.1"/>
    </source>
</evidence>
<dbReference type="Proteomes" id="UP000050277">
    <property type="component" value="Unassembled WGS sequence"/>
</dbReference>
<dbReference type="STRING" id="70996.SE18_15125"/>
<name>A0A0P6XSX8_9CHLR</name>
<dbReference type="RefSeq" id="WP_054535292.1">
    <property type="nucleotide sequence ID" value="NZ_LGKP01000022.1"/>
</dbReference>
<comment type="caution">
    <text evidence="1">The sequence shown here is derived from an EMBL/GenBank/DDBJ whole genome shotgun (WGS) entry which is preliminary data.</text>
</comment>
<evidence type="ECO:0008006" key="3">
    <source>
        <dbReference type="Google" id="ProtNLM"/>
    </source>
</evidence>
<evidence type="ECO:0000313" key="2">
    <source>
        <dbReference type="Proteomes" id="UP000050277"/>
    </source>
</evidence>
<gene>
    <name evidence="1" type="ORF">SE18_15125</name>
</gene>